<dbReference type="InterPro" id="IPR002509">
    <property type="entry name" value="NODB_dom"/>
</dbReference>
<name>A0A060BX45_9HYPH</name>
<dbReference type="EMBL" id="KF119999">
    <property type="protein sequence ID" value="AIA87267.1"/>
    <property type="molecule type" value="Genomic_DNA"/>
</dbReference>
<evidence type="ECO:0000259" key="5">
    <source>
        <dbReference type="PROSITE" id="PS51677"/>
    </source>
</evidence>
<evidence type="ECO:0000256" key="3">
    <source>
        <dbReference type="ARBA" id="ARBA00020071"/>
    </source>
</evidence>
<comment type="similarity">
    <text evidence="2">Belongs to the polysaccharide deacetylase family.</text>
</comment>
<sequence>QVLADRDIIPVTMDVDSIDYMSASSQTLINRVMAGLKRNGGGIVLMHDIHARTASFLPGLLDALEAGGYKVVQLEYGEPPAVAAAPAKPDNAPLRPTLINVLKQHSTPDTK</sequence>
<dbReference type="AlphaFoldDB" id="A0A060BX45"/>
<comment type="function">
    <text evidence="1">Is involved in generating a small heat-stable compound (Nod), an acylated oligomer of N-acetylglucosamine, that stimulates mitosis in various plant protoplasts.</text>
</comment>
<dbReference type="GO" id="GO:0005975">
    <property type="term" value="P:carbohydrate metabolic process"/>
    <property type="evidence" value="ECO:0007669"/>
    <property type="project" value="InterPro"/>
</dbReference>
<feature type="domain" description="NodB homology" evidence="5">
    <location>
        <begin position="1"/>
        <end position="72"/>
    </location>
</feature>
<protein>
    <recommendedName>
        <fullName evidence="3">Chitooligosaccharide deacetylase</fullName>
    </recommendedName>
    <alternativeName>
        <fullName evidence="4">Nodulation protein B</fullName>
    </alternativeName>
</protein>
<proteinExistence type="inferred from homology"/>
<dbReference type="Gene3D" id="3.20.20.370">
    <property type="entry name" value="Glycoside hydrolase/deacetylase"/>
    <property type="match status" value="1"/>
</dbReference>
<feature type="non-terminal residue" evidence="6">
    <location>
        <position position="1"/>
    </location>
</feature>
<evidence type="ECO:0000313" key="6">
    <source>
        <dbReference type="EMBL" id="AIA87267.1"/>
    </source>
</evidence>
<dbReference type="SUPFAM" id="SSF88713">
    <property type="entry name" value="Glycoside hydrolase/deacetylase"/>
    <property type="match status" value="1"/>
</dbReference>
<dbReference type="PROSITE" id="PS51677">
    <property type="entry name" value="NODB"/>
    <property type="match status" value="1"/>
</dbReference>
<reference evidence="6" key="1">
    <citation type="journal article" date="2013" name="Environ. Microbiol.">
        <title>Seasonally variable intestinal metagenomes of the red palm weevil (Rhynchophorus ferrugineus).</title>
        <authorList>
            <person name="Jia S."/>
            <person name="Zhang X."/>
            <person name="Zhang G."/>
            <person name="Yin A."/>
            <person name="Zhang S."/>
            <person name="Li F."/>
            <person name="Wang L."/>
            <person name="Zhao D."/>
            <person name="Yun Q."/>
            <person name="Tala"/>
            <person name="Wang J."/>
            <person name="Sun G."/>
            <person name="Baabdullah M."/>
            <person name="Yu X."/>
            <person name="Hu S."/>
            <person name="Al-Mssallem I.S."/>
            <person name="Yu J."/>
        </authorList>
    </citation>
    <scope>NUCLEOTIDE SEQUENCE</scope>
</reference>
<evidence type="ECO:0000256" key="4">
    <source>
        <dbReference type="ARBA" id="ARBA00032976"/>
    </source>
</evidence>
<dbReference type="InterPro" id="IPR011330">
    <property type="entry name" value="Glyco_hydro/deAcase_b/a-brl"/>
</dbReference>
<evidence type="ECO:0000256" key="1">
    <source>
        <dbReference type="ARBA" id="ARBA00003236"/>
    </source>
</evidence>
<organism evidence="6">
    <name type="scientific">uncultured Agrobacterium sp</name>
    <dbReference type="NCBI Taxonomy" id="157277"/>
    <lineage>
        <taxon>Bacteria</taxon>
        <taxon>Pseudomonadati</taxon>
        <taxon>Pseudomonadota</taxon>
        <taxon>Alphaproteobacteria</taxon>
        <taxon>Hyphomicrobiales</taxon>
        <taxon>Rhizobiaceae</taxon>
        <taxon>Rhizobium/Agrobacterium group</taxon>
        <taxon>Agrobacterium</taxon>
        <taxon>environmental samples</taxon>
    </lineage>
</organism>
<dbReference type="GO" id="GO:0016810">
    <property type="term" value="F:hydrolase activity, acting on carbon-nitrogen (but not peptide) bonds"/>
    <property type="evidence" value="ECO:0007669"/>
    <property type="project" value="InterPro"/>
</dbReference>
<evidence type="ECO:0000256" key="2">
    <source>
        <dbReference type="ARBA" id="ARBA00010973"/>
    </source>
</evidence>
<accession>A0A060BX45</accession>